<organism evidence="2 3">
    <name type="scientific">Rhynchosporium secalis</name>
    <name type="common">Barley scald fungus</name>
    <dbReference type="NCBI Taxonomy" id="38038"/>
    <lineage>
        <taxon>Eukaryota</taxon>
        <taxon>Fungi</taxon>
        <taxon>Dikarya</taxon>
        <taxon>Ascomycota</taxon>
        <taxon>Pezizomycotina</taxon>
        <taxon>Leotiomycetes</taxon>
        <taxon>Helotiales</taxon>
        <taxon>Ploettnerulaceae</taxon>
        <taxon>Rhynchosporium</taxon>
    </lineage>
</organism>
<evidence type="ECO:0000313" key="3">
    <source>
        <dbReference type="Proteomes" id="UP000177625"/>
    </source>
</evidence>
<dbReference type="EMBL" id="FJVC01000217">
    <property type="protein sequence ID" value="CZT45649.1"/>
    <property type="molecule type" value="Genomic_DNA"/>
</dbReference>
<gene>
    <name evidence="2" type="ORF">RSE6_05978</name>
</gene>
<sequence>MKRFFYLEVYDSLADYHCRRKSTSVEQPMLPGSHLLPERDYRWFIINHGVLIPPSALETSVTAEVDDILEALKLEPDNSSVSISPPSLGPVESARYSNQFTKASL</sequence>
<reference evidence="3" key="1">
    <citation type="submission" date="2016-03" db="EMBL/GenBank/DDBJ databases">
        <authorList>
            <person name="Guldener U."/>
        </authorList>
    </citation>
    <scope>NUCLEOTIDE SEQUENCE [LARGE SCALE GENOMIC DNA]</scope>
</reference>
<feature type="region of interest" description="Disordered" evidence="1">
    <location>
        <begin position="77"/>
        <end position="105"/>
    </location>
</feature>
<evidence type="ECO:0000313" key="2">
    <source>
        <dbReference type="EMBL" id="CZT45649.1"/>
    </source>
</evidence>
<keyword evidence="3" id="KW-1185">Reference proteome</keyword>
<dbReference type="Proteomes" id="UP000177625">
    <property type="component" value="Unassembled WGS sequence"/>
</dbReference>
<accession>A0A1E1M979</accession>
<dbReference type="AlphaFoldDB" id="A0A1E1M979"/>
<name>A0A1E1M979_RHYSE</name>
<feature type="compositionally biased region" description="Polar residues" evidence="1">
    <location>
        <begin position="95"/>
        <end position="105"/>
    </location>
</feature>
<proteinExistence type="predicted"/>
<protein>
    <submittedName>
        <fullName evidence="2">Uncharacterized protein</fullName>
    </submittedName>
</protein>
<evidence type="ECO:0000256" key="1">
    <source>
        <dbReference type="SAM" id="MobiDB-lite"/>
    </source>
</evidence>